<accession>A0A0F9I5J1</accession>
<name>A0A0F9I5J1_9ZZZZ</name>
<dbReference type="AlphaFoldDB" id="A0A0F9I5J1"/>
<comment type="caution">
    <text evidence="1">The sequence shown here is derived from an EMBL/GenBank/DDBJ whole genome shotgun (WGS) entry which is preliminary data.</text>
</comment>
<reference evidence="1" key="1">
    <citation type="journal article" date="2015" name="Nature">
        <title>Complex archaea that bridge the gap between prokaryotes and eukaryotes.</title>
        <authorList>
            <person name="Spang A."/>
            <person name="Saw J.H."/>
            <person name="Jorgensen S.L."/>
            <person name="Zaremba-Niedzwiedzka K."/>
            <person name="Martijn J."/>
            <person name="Lind A.E."/>
            <person name="van Eijk R."/>
            <person name="Schleper C."/>
            <person name="Guy L."/>
            <person name="Ettema T.J."/>
        </authorList>
    </citation>
    <scope>NUCLEOTIDE SEQUENCE</scope>
</reference>
<organism evidence="1">
    <name type="scientific">marine sediment metagenome</name>
    <dbReference type="NCBI Taxonomy" id="412755"/>
    <lineage>
        <taxon>unclassified sequences</taxon>
        <taxon>metagenomes</taxon>
        <taxon>ecological metagenomes</taxon>
    </lineage>
</organism>
<gene>
    <name evidence="1" type="ORF">LCGC14_1620850</name>
</gene>
<proteinExistence type="predicted"/>
<evidence type="ECO:0000313" key="1">
    <source>
        <dbReference type="EMBL" id="KKM22876.1"/>
    </source>
</evidence>
<protein>
    <submittedName>
        <fullName evidence="1">Uncharacterized protein</fullName>
    </submittedName>
</protein>
<sequence>MTGPITCTICGESGLSSVGYGAKYQHNILNCVPKMIAERDRLKELLDDLIKAFDSGNLEMNSPEIDPGDPEIPPHPWHEEWLSMVRAVLGEARK</sequence>
<dbReference type="EMBL" id="LAZR01013241">
    <property type="protein sequence ID" value="KKM22876.1"/>
    <property type="molecule type" value="Genomic_DNA"/>
</dbReference>